<proteinExistence type="predicted"/>
<name>A0AAV4CLH7_9GAST</name>
<protein>
    <submittedName>
        <fullName evidence="1">Uncharacterized protein</fullName>
    </submittedName>
</protein>
<dbReference type="SUPFAM" id="SSF75011">
    <property type="entry name" value="3-carboxy-cis,cis-mucoante lactonizing enzyme"/>
    <property type="match status" value="1"/>
</dbReference>
<evidence type="ECO:0000313" key="1">
    <source>
        <dbReference type="EMBL" id="GFO31889.1"/>
    </source>
</evidence>
<sequence>MIISLAGSSVTPRSMHITEDGELVCSTWDDTIARVKVDTGTVVFNNSVPQIHALRGVAIASDGSILVADGDNKTLHLVSSQGAWTKQLWSGPSDRDQLDELWSVSVDGSVCVCATRAGSVYILDCLY</sequence>
<dbReference type="EMBL" id="BLXT01006485">
    <property type="protein sequence ID" value="GFO31889.1"/>
    <property type="molecule type" value="Genomic_DNA"/>
</dbReference>
<evidence type="ECO:0000313" key="2">
    <source>
        <dbReference type="Proteomes" id="UP000735302"/>
    </source>
</evidence>
<accession>A0AAV4CLH7</accession>
<organism evidence="1 2">
    <name type="scientific">Plakobranchus ocellatus</name>
    <dbReference type="NCBI Taxonomy" id="259542"/>
    <lineage>
        <taxon>Eukaryota</taxon>
        <taxon>Metazoa</taxon>
        <taxon>Spiralia</taxon>
        <taxon>Lophotrochozoa</taxon>
        <taxon>Mollusca</taxon>
        <taxon>Gastropoda</taxon>
        <taxon>Heterobranchia</taxon>
        <taxon>Euthyneura</taxon>
        <taxon>Panpulmonata</taxon>
        <taxon>Sacoglossa</taxon>
        <taxon>Placobranchoidea</taxon>
        <taxon>Plakobranchidae</taxon>
        <taxon>Plakobranchus</taxon>
    </lineage>
</organism>
<comment type="caution">
    <text evidence="1">The sequence shown here is derived from an EMBL/GenBank/DDBJ whole genome shotgun (WGS) entry which is preliminary data.</text>
</comment>
<dbReference type="Gene3D" id="2.120.10.30">
    <property type="entry name" value="TolB, C-terminal domain"/>
    <property type="match status" value="1"/>
</dbReference>
<dbReference type="Proteomes" id="UP000735302">
    <property type="component" value="Unassembled WGS sequence"/>
</dbReference>
<dbReference type="AlphaFoldDB" id="A0AAV4CLH7"/>
<gene>
    <name evidence="1" type="ORF">PoB_005839400</name>
</gene>
<keyword evidence="2" id="KW-1185">Reference proteome</keyword>
<dbReference type="InterPro" id="IPR011042">
    <property type="entry name" value="6-blade_b-propeller_TolB-like"/>
</dbReference>
<reference evidence="1 2" key="1">
    <citation type="journal article" date="2021" name="Elife">
        <title>Chloroplast acquisition without the gene transfer in kleptoplastic sea slugs, Plakobranchus ocellatus.</title>
        <authorList>
            <person name="Maeda T."/>
            <person name="Takahashi S."/>
            <person name="Yoshida T."/>
            <person name="Shimamura S."/>
            <person name="Takaki Y."/>
            <person name="Nagai Y."/>
            <person name="Toyoda A."/>
            <person name="Suzuki Y."/>
            <person name="Arimoto A."/>
            <person name="Ishii H."/>
            <person name="Satoh N."/>
            <person name="Nishiyama T."/>
            <person name="Hasebe M."/>
            <person name="Maruyama T."/>
            <person name="Minagawa J."/>
            <person name="Obokata J."/>
            <person name="Shigenobu S."/>
        </authorList>
    </citation>
    <scope>NUCLEOTIDE SEQUENCE [LARGE SCALE GENOMIC DNA]</scope>
</reference>